<feature type="compositionally biased region" description="Basic residues" evidence="1">
    <location>
        <begin position="1"/>
        <end position="11"/>
    </location>
</feature>
<organism evidence="3 4">
    <name type="scientific">Choiromyces venosus 120613-1</name>
    <dbReference type="NCBI Taxonomy" id="1336337"/>
    <lineage>
        <taxon>Eukaryota</taxon>
        <taxon>Fungi</taxon>
        <taxon>Dikarya</taxon>
        <taxon>Ascomycota</taxon>
        <taxon>Pezizomycotina</taxon>
        <taxon>Pezizomycetes</taxon>
        <taxon>Pezizales</taxon>
        <taxon>Tuberaceae</taxon>
        <taxon>Choiromyces</taxon>
    </lineage>
</organism>
<keyword evidence="2" id="KW-1133">Transmembrane helix</keyword>
<name>A0A3N4JNE3_9PEZI</name>
<evidence type="ECO:0000313" key="3">
    <source>
        <dbReference type="EMBL" id="RPA98498.1"/>
    </source>
</evidence>
<accession>A0A3N4JNE3</accession>
<keyword evidence="2" id="KW-0812">Transmembrane</keyword>
<evidence type="ECO:0000256" key="1">
    <source>
        <dbReference type="SAM" id="MobiDB-lite"/>
    </source>
</evidence>
<reference evidence="3 4" key="1">
    <citation type="journal article" date="2018" name="Nat. Ecol. Evol.">
        <title>Pezizomycetes genomes reveal the molecular basis of ectomycorrhizal truffle lifestyle.</title>
        <authorList>
            <person name="Murat C."/>
            <person name="Payen T."/>
            <person name="Noel B."/>
            <person name="Kuo A."/>
            <person name="Morin E."/>
            <person name="Chen J."/>
            <person name="Kohler A."/>
            <person name="Krizsan K."/>
            <person name="Balestrini R."/>
            <person name="Da Silva C."/>
            <person name="Montanini B."/>
            <person name="Hainaut M."/>
            <person name="Levati E."/>
            <person name="Barry K.W."/>
            <person name="Belfiori B."/>
            <person name="Cichocki N."/>
            <person name="Clum A."/>
            <person name="Dockter R.B."/>
            <person name="Fauchery L."/>
            <person name="Guy J."/>
            <person name="Iotti M."/>
            <person name="Le Tacon F."/>
            <person name="Lindquist E.A."/>
            <person name="Lipzen A."/>
            <person name="Malagnac F."/>
            <person name="Mello A."/>
            <person name="Molinier V."/>
            <person name="Miyauchi S."/>
            <person name="Poulain J."/>
            <person name="Riccioni C."/>
            <person name="Rubini A."/>
            <person name="Sitrit Y."/>
            <person name="Splivallo R."/>
            <person name="Traeger S."/>
            <person name="Wang M."/>
            <person name="Zifcakova L."/>
            <person name="Wipf D."/>
            <person name="Zambonelli A."/>
            <person name="Paolocci F."/>
            <person name="Nowrousian M."/>
            <person name="Ottonello S."/>
            <person name="Baldrian P."/>
            <person name="Spatafora J.W."/>
            <person name="Henrissat B."/>
            <person name="Nagy L.G."/>
            <person name="Aury J.M."/>
            <person name="Wincker P."/>
            <person name="Grigoriev I.V."/>
            <person name="Bonfante P."/>
            <person name="Martin F.M."/>
        </authorList>
    </citation>
    <scope>NUCLEOTIDE SEQUENCE [LARGE SCALE GENOMIC DNA]</scope>
    <source>
        <strain evidence="3 4">120613-1</strain>
    </source>
</reference>
<keyword evidence="4" id="KW-1185">Reference proteome</keyword>
<proteinExistence type="predicted"/>
<dbReference type="Proteomes" id="UP000276215">
    <property type="component" value="Unassembled WGS sequence"/>
</dbReference>
<gene>
    <name evidence="3" type="ORF">L873DRAFT_1029384</name>
</gene>
<protein>
    <submittedName>
        <fullName evidence="3">Uncharacterized protein</fullName>
    </submittedName>
</protein>
<dbReference type="AlphaFoldDB" id="A0A3N4JNE3"/>
<feature type="region of interest" description="Disordered" evidence="1">
    <location>
        <begin position="1"/>
        <end position="20"/>
    </location>
</feature>
<evidence type="ECO:0000256" key="2">
    <source>
        <dbReference type="SAM" id="Phobius"/>
    </source>
</evidence>
<evidence type="ECO:0000313" key="4">
    <source>
        <dbReference type="Proteomes" id="UP000276215"/>
    </source>
</evidence>
<feature type="transmembrane region" description="Helical" evidence="2">
    <location>
        <begin position="37"/>
        <end position="57"/>
    </location>
</feature>
<dbReference type="EMBL" id="ML120395">
    <property type="protein sequence ID" value="RPA98498.1"/>
    <property type="molecule type" value="Genomic_DNA"/>
</dbReference>
<sequence>MTELKKLRKTLRMPPSDRDKGLMCPTQLQYPLKLRNVFFSFFAFDSNILCLVTPFIYEIVTKTTGLKFSEVLRIIEVSYFPPGAFD</sequence>
<keyword evidence="2" id="KW-0472">Membrane</keyword>